<evidence type="ECO:0000313" key="2">
    <source>
        <dbReference type="EMBL" id="MEQ2201111.1"/>
    </source>
</evidence>
<keyword evidence="3" id="KW-1185">Reference proteome</keyword>
<reference evidence="2 3" key="1">
    <citation type="submission" date="2021-06" db="EMBL/GenBank/DDBJ databases">
        <authorList>
            <person name="Palmer J.M."/>
        </authorList>
    </citation>
    <scope>NUCLEOTIDE SEQUENCE [LARGE SCALE GENOMIC DNA]</scope>
    <source>
        <strain evidence="2 3">XC_2019</strain>
        <tissue evidence="2">Muscle</tissue>
    </source>
</reference>
<feature type="region of interest" description="Disordered" evidence="1">
    <location>
        <begin position="1"/>
        <end position="20"/>
    </location>
</feature>
<sequence length="149" mass="16620">MKSERYSRFTLQPSENGERHAEVNLSDYAAEDGAEAPGSPSFRPEPLLHSRRTAAFVILGTVIFRTAGSEGDLNLANRIFTTFKTLEMKPWTDIHYVQLPMPDRSILVLVTPTPLDSRPSTTLSSPQQSRLASLRSQPRPSPPTRLQLC</sequence>
<dbReference type="Proteomes" id="UP001434883">
    <property type="component" value="Unassembled WGS sequence"/>
</dbReference>
<evidence type="ECO:0000256" key="1">
    <source>
        <dbReference type="SAM" id="MobiDB-lite"/>
    </source>
</evidence>
<gene>
    <name evidence="2" type="ORF">XENOCAPTIV_007718</name>
</gene>
<feature type="compositionally biased region" description="Polar residues" evidence="1">
    <location>
        <begin position="118"/>
        <end position="138"/>
    </location>
</feature>
<name>A0ABV0R0B7_9TELE</name>
<dbReference type="EMBL" id="JAHRIN010027094">
    <property type="protein sequence ID" value="MEQ2201111.1"/>
    <property type="molecule type" value="Genomic_DNA"/>
</dbReference>
<proteinExistence type="predicted"/>
<comment type="caution">
    <text evidence="2">The sequence shown here is derived from an EMBL/GenBank/DDBJ whole genome shotgun (WGS) entry which is preliminary data.</text>
</comment>
<accession>A0ABV0R0B7</accession>
<evidence type="ECO:0000313" key="3">
    <source>
        <dbReference type="Proteomes" id="UP001434883"/>
    </source>
</evidence>
<protein>
    <submittedName>
        <fullName evidence="2">Uncharacterized protein</fullName>
    </submittedName>
</protein>
<organism evidence="2 3">
    <name type="scientific">Xenoophorus captivus</name>
    <dbReference type="NCBI Taxonomy" id="1517983"/>
    <lineage>
        <taxon>Eukaryota</taxon>
        <taxon>Metazoa</taxon>
        <taxon>Chordata</taxon>
        <taxon>Craniata</taxon>
        <taxon>Vertebrata</taxon>
        <taxon>Euteleostomi</taxon>
        <taxon>Actinopterygii</taxon>
        <taxon>Neopterygii</taxon>
        <taxon>Teleostei</taxon>
        <taxon>Neoteleostei</taxon>
        <taxon>Acanthomorphata</taxon>
        <taxon>Ovalentaria</taxon>
        <taxon>Atherinomorphae</taxon>
        <taxon>Cyprinodontiformes</taxon>
        <taxon>Goodeidae</taxon>
        <taxon>Xenoophorus</taxon>
    </lineage>
</organism>
<feature type="region of interest" description="Disordered" evidence="1">
    <location>
        <begin position="115"/>
        <end position="149"/>
    </location>
</feature>